<feature type="compositionally biased region" description="Gly residues" evidence="3">
    <location>
        <begin position="422"/>
        <end position="439"/>
    </location>
</feature>
<comment type="similarity">
    <text evidence="2">Belongs to the glycosyl hydrolase 88 family.</text>
</comment>
<feature type="chain" id="PRO_5001647406" evidence="5">
    <location>
        <begin position="20"/>
        <end position="466"/>
    </location>
</feature>
<dbReference type="SUPFAM" id="SSF48208">
    <property type="entry name" value="Six-hairpin glycosidases"/>
    <property type="match status" value="1"/>
</dbReference>
<keyword evidence="1 6" id="KW-0378">Hydrolase</keyword>
<evidence type="ECO:0000256" key="4">
    <source>
        <dbReference type="SAM" id="Phobius"/>
    </source>
</evidence>
<reference evidence="7" key="1">
    <citation type="journal article" date="2014" name="Proc. Natl. Acad. Sci. U.S.A.">
        <title>Extensive sampling of basidiomycete genomes demonstrates inadequacy of the white-rot/brown-rot paradigm for wood decay fungi.</title>
        <authorList>
            <person name="Riley R."/>
            <person name="Salamov A.A."/>
            <person name="Brown D.W."/>
            <person name="Nagy L.G."/>
            <person name="Floudas D."/>
            <person name="Held B.W."/>
            <person name="Levasseur A."/>
            <person name="Lombard V."/>
            <person name="Morin E."/>
            <person name="Otillar R."/>
            <person name="Lindquist E.A."/>
            <person name="Sun H."/>
            <person name="LaButti K.M."/>
            <person name="Schmutz J."/>
            <person name="Jabbour D."/>
            <person name="Luo H."/>
            <person name="Baker S.E."/>
            <person name="Pisabarro A.G."/>
            <person name="Walton J.D."/>
            <person name="Blanchette R.A."/>
            <person name="Henrissat B."/>
            <person name="Martin F."/>
            <person name="Cullen D."/>
            <person name="Hibbett D.S."/>
            <person name="Grigoriev I.V."/>
        </authorList>
    </citation>
    <scope>NUCLEOTIDE SEQUENCE [LARGE SCALE GENOMIC DNA]</scope>
    <source>
        <strain evidence="7">MUCL 33604</strain>
    </source>
</reference>
<feature type="region of interest" description="Disordered" evidence="3">
    <location>
        <begin position="411"/>
        <end position="439"/>
    </location>
</feature>
<proteinExistence type="inferred from homology"/>
<keyword evidence="7" id="KW-1185">Reference proteome</keyword>
<keyword evidence="4" id="KW-1133">Transmembrane helix</keyword>
<evidence type="ECO:0000256" key="2">
    <source>
        <dbReference type="ARBA" id="ARBA00038358"/>
    </source>
</evidence>
<dbReference type="InterPro" id="IPR012341">
    <property type="entry name" value="6hp_glycosidase-like_sf"/>
</dbReference>
<dbReference type="AlphaFoldDB" id="A0A067QAM4"/>
<dbReference type="GO" id="GO:0052757">
    <property type="term" value="F:chondroitin hydrolase activity"/>
    <property type="evidence" value="ECO:0007669"/>
    <property type="project" value="TreeGrafter"/>
</dbReference>
<evidence type="ECO:0000256" key="3">
    <source>
        <dbReference type="SAM" id="MobiDB-lite"/>
    </source>
</evidence>
<dbReference type="PANTHER" id="PTHR36845">
    <property type="entry name" value="HYDROLASE, PUTATIVE (AFU_ORTHOLOGUE AFUA_7G05090)-RELATED"/>
    <property type="match status" value="1"/>
</dbReference>
<sequence length="466" mass="49089">MPSLLPLISILPVLASAAALTPPSQLFSPLISQKILATASNTSQTLYPQYTDTLLGQWQYFVPDTWTSGFLPSLMYAMNTRATLCPNGTDGAAAVGGGTWVELGRSWSAAEVPLETVNTVGHDVGFLSFPFVDELALNPQNQTAIAAVNAFANDLAARYNPSVGCTRSWDTADPTLFTVIMDNMMNLDILLQSEALTGNTTLRDIATSHADHTLLNHVRPDGSSFHVVYYNATTGAVISKGTAQGYSNSSTWSRGHTWGMYGFTNMYSKTNQTRYLDTARAMATYFVNNVPSSGVVPWDFNAPTDPYRPSDSSAAMIAATTFLFLSQQEASLSPPNKTGEQFWVNAALKVLNDNIAVAWRPEWQSLLANGTVNNVQSPPNNLTGIVYGDYYFVHSGNALISMGLSTCNGSAGPSATANGSTTGSGSGSGGSGGSSGGGKSTGMRGVAVSGWVAALMAMVAVVGAMV</sequence>
<dbReference type="EMBL" id="KL197715">
    <property type="protein sequence ID" value="KDQ59641.1"/>
    <property type="molecule type" value="Genomic_DNA"/>
</dbReference>
<gene>
    <name evidence="6" type="ORF">JAAARDRAFT_56639</name>
</gene>
<dbReference type="STRING" id="933084.A0A067QAM4"/>
<protein>
    <submittedName>
        <fullName evidence="6">Glycoside hydrolase family 88 protein</fullName>
    </submittedName>
</protein>
<organism evidence="6 7">
    <name type="scientific">Jaapia argillacea MUCL 33604</name>
    <dbReference type="NCBI Taxonomy" id="933084"/>
    <lineage>
        <taxon>Eukaryota</taxon>
        <taxon>Fungi</taxon>
        <taxon>Dikarya</taxon>
        <taxon>Basidiomycota</taxon>
        <taxon>Agaricomycotina</taxon>
        <taxon>Agaricomycetes</taxon>
        <taxon>Agaricomycetidae</taxon>
        <taxon>Jaapiales</taxon>
        <taxon>Jaapiaceae</taxon>
        <taxon>Jaapia</taxon>
    </lineage>
</organism>
<dbReference type="Proteomes" id="UP000027265">
    <property type="component" value="Unassembled WGS sequence"/>
</dbReference>
<dbReference type="Gene3D" id="1.50.10.10">
    <property type="match status" value="1"/>
</dbReference>
<evidence type="ECO:0000256" key="5">
    <source>
        <dbReference type="SAM" id="SignalP"/>
    </source>
</evidence>
<dbReference type="HOGENOM" id="CLU_027158_2_1_1"/>
<keyword evidence="4" id="KW-0812">Transmembrane</keyword>
<name>A0A067QAM4_9AGAM</name>
<evidence type="ECO:0000313" key="6">
    <source>
        <dbReference type="EMBL" id="KDQ59641.1"/>
    </source>
</evidence>
<keyword evidence="5" id="KW-0732">Signal</keyword>
<feature type="compositionally biased region" description="Low complexity" evidence="3">
    <location>
        <begin position="411"/>
        <end position="421"/>
    </location>
</feature>
<feature type="transmembrane region" description="Helical" evidence="4">
    <location>
        <begin position="445"/>
        <end position="465"/>
    </location>
</feature>
<evidence type="ECO:0000313" key="7">
    <source>
        <dbReference type="Proteomes" id="UP000027265"/>
    </source>
</evidence>
<dbReference type="InterPro" id="IPR052369">
    <property type="entry name" value="UG_Glycosaminoglycan_Hydrolase"/>
</dbReference>
<dbReference type="InParanoid" id="A0A067QAM4"/>
<evidence type="ECO:0000256" key="1">
    <source>
        <dbReference type="ARBA" id="ARBA00022801"/>
    </source>
</evidence>
<dbReference type="OrthoDB" id="2317065at2759"/>
<keyword evidence="4" id="KW-0472">Membrane</keyword>
<accession>A0A067QAM4</accession>
<dbReference type="PANTHER" id="PTHR36845:SF1">
    <property type="entry name" value="HYDROLASE, PUTATIVE (AFU_ORTHOLOGUE AFUA_7G05090)-RELATED"/>
    <property type="match status" value="1"/>
</dbReference>
<feature type="signal peptide" evidence="5">
    <location>
        <begin position="1"/>
        <end position="19"/>
    </location>
</feature>
<dbReference type="GO" id="GO:0000272">
    <property type="term" value="P:polysaccharide catabolic process"/>
    <property type="evidence" value="ECO:0007669"/>
    <property type="project" value="TreeGrafter"/>
</dbReference>
<dbReference type="InterPro" id="IPR008928">
    <property type="entry name" value="6-hairpin_glycosidase_sf"/>
</dbReference>